<dbReference type="Pfam" id="PF00534">
    <property type="entry name" value="Glycos_transf_1"/>
    <property type="match status" value="1"/>
</dbReference>
<evidence type="ECO:0000256" key="6">
    <source>
        <dbReference type="ARBA" id="ARBA00022922"/>
    </source>
</evidence>
<protein>
    <recommendedName>
        <fullName evidence="8">Starch synthase, chloroplastic/amyloplastic</fullName>
        <ecNumber evidence="8">2.4.1.-</ecNumber>
    </recommendedName>
</protein>
<name>A0A7S0KAX6_MICPS</name>
<evidence type="ECO:0000259" key="11">
    <source>
        <dbReference type="Pfam" id="PF08323"/>
    </source>
</evidence>
<evidence type="ECO:0000256" key="5">
    <source>
        <dbReference type="ARBA" id="ARBA00022679"/>
    </source>
</evidence>
<evidence type="ECO:0000256" key="1">
    <source>
        <dbReference type="ARBA" id="ARBA00001478"/>
    </source>
</evidence>
<evidence type="ECO:0000256" key="7">
    <source>
        <dbReference type="ARBA" id="ARBA00023234"/>
    </source>
</evidence>
<feature type="region of interest" description="Disordered" evidence="9">
    <location>
        <begin position="60"/>
        <end position="81"/>
    </location>
</feature>
<keyword evidence="7 8" id="KW-0035">Amyloplast</keyword>
<evidence type="ECO:0000256" key="4">
    <source>
        <dbReference type="ARBA" id="ARBA00022676"/>
    </source>
</evidence>
<dbReference type="Pfam" id="PF08323">
    <property type="entry name" value="Glyco_transf_5"/>
    <property type="match status" value="1"/>
</dbReference>
<keyword evidence="6 8" id="KW-0750">Starch biosynthesis</keyword>
<evidence type="ECO:0000256" key="9">
    <source>
        <dbReference type="SAM" id="MobiDB-lite"/>
    </source>
</evidence>
<keyword evidence="7 8" id="KW-0934">Plastid</keyword>
<keyword evidence="8" id="KW-0150">Chloroplast</keyword>
<keyword evidence="4 8" id="KW-0328">Glycosyltransferase</keyword>
<feature type="region of interest" description="Disordered" evidence="9">
    <location>
        <begin position="745"/>
        <end position="767"/>
    </location>
</feature>
<dbReference type="InterPro" id="IPR013534">
    <property type="entry name" value="Starch_synth_cat_dom"/>
</dbReference>
<feature type="compositionally biased region" description="Basic and acidic residues" evidence="9">
    <location>
        <begin position="749"/>
        <end position="758"/>
    </location>
</feature>
<dbReference type="GO" id="GO:0009011">
    <property type="term" value="F:alpha-1,4-glucan glucosyltransferase (ADP-glucose donor) activity"/>
    <property type="evidence" value="ECO:0007669"/>
    <property type="project" value="UniProtKB-EC"/>
</dbReference>
<evidence type="ECO:0000256" key="8">
    <source>
        <dbReference type="RuleBase" id="RU361232"/>
    </source>
</evidence>
<evidence type="ECO:0000313" key="12">
    <source>
        <dbReference type="EMBL" id="CAD8575641.1"/>
    </source>
</evidence>
<comment type="catalytic activity">
    <reaction evidence="1">
        <text>[(1-&gt;4)-alpha-D-glucosyl](n) + ADP-alpha-D-glucose = [(1-&gt;4)-alpha-D-glucosyl](n+1) + ADP + H(+)</text>
        <dbReference type="Rhea" id="RHEA:18189"/>
        <dbReference type="Rhea" id="RHEA-COMP:9584"/>
        <dbReference type="Rhea" id="RHEA-COMP:9587"/>
        <dbReference type="ChEBI" id="CHEBI:15378"/>
        <dbReference type="ChEBI" id="CHEBI:15444"/>
        <dbReference type="ChEBI" id="CHEBI:57498"/>
        <dbReference type="ChEBI" id="CHEBI:456216"/>
        <dbReference type="EC" id="2.4.1.21"/>
    </reaction>
</comment>
<organism evidence="12">
    <name type="scientific">Micromonas pusilla</name>
    <name type="common">Picoplanktonic green alga</name>
    <name type="synonym">Chromulina pusilla</name>
    <dbReference type="NCBI Taxonomy" id="38833"/>
    <lineage>
        <taxon>Eukaryota</taxon>
        <taxon>Viridiplantae</taxon>
        <taxon>Chlorophyta</taxon>
        <taxon>Mamiellophyceae</taxon>
        <taxon>Mamiellales</taxon>
        <taxon>Mamiellaceae</taxon>
        <taxon>Micromonas</taxon>
    </lineage>
</organism>
<dbReference type="AlphaFoldDB" id="A0A7S0KAX6"/>
<comment type="subcellular location">
    <subcellularLocation>
        <location evidence="8">Plastid</location>
        <location evidence="8">Chloroplast</location>
    </subcellularLocation>
    <subcellularLocation>
        <location evidence="8">Plastid</location>
        <location evidence="8">Amyloplast</location>
    </subcellularLocation>
</comment>
<evidence type="ECO:0000256" key="3">
    <source>
        <dbReference type="ARBA" id="ARBA00010281"/>
    </source>
</evidence>
<keyword evidence="5" id="KW-0808">Transferase</keyword>
<dbReference type="InterPro" id="IPR001296">
    <property type="entry name" value="Glyco_trans_1"/>
</dbReference>
<feature type="domain" description="Glycosyl transferase family 1" evidence="10">
    <location>
        <begin position="535"/>
        <end position="679"/>
    </location>
</feature>
<dbReference type="CDD" id="cd03791">
    <property type="entry name" value="GT5_Glycogen_synthase_DULL1-like"/>
    <property type="match status" value="1"/>
</dbReference>
<dbReference type="PANTHER" id="PTHR45825">
    <property type="entry name" value="GRANULE-BOUND STARCH SYNTHASE 1, CHLOROPLASTIC/AMYLOPLASTIC"/>
    <property type="match status" value="1"/>
</dbReference>
<dbReference type="HAMAP" id="MF_00484">
    <property type="entry name" value="Glycogen_synth"/>
    <property type="match status" value="1"/>
</dbReference>
<dbReference type="EC" id="2.4.1.-" evidence="8"/>
<reference evidence="12" key="1">
    <citation type="submission" date="2021-01" db="EMBL/GenBank/DDBJ databases">
        <authorList>
            <person name="Corre E."/>
            <person name="Pelletier E."/>
            <person name="Niang G."/>
            <person name="Scheremetjew M."/>
            <person name="Finn R."/>
            <person name="Kale V."/>
            <person name="Holt S."/>
            <person name="Cochrane G."/>
            <person name="Meng A."/>
            <person name="Brown T."/>
            <person name="Cohen L."/>
        </authorList>
    </citation>
    <scope>NUCLEOTIDE SEQUENCE</scope>
    <source>
        <strain evidence="12">CCMP494</strain>
    </source>
</reference>
<sequence>MRTTFAPSGTVRTRAATRGGRVASVSVGAAQNRACRVPTLAAARRNPRIGGGITDLARSHAVSPAHRRVGVPPSRSSRGKINRGTTVISRDAVSEAPVGEEATEATVEAETPPKKNNVVVHRVLDRAEDAVLGLFTSVGRDASGGGDEGEEKVPQELDRQTKAVNEGMPIVFVTAEVSPWSKTGGLGDVCGALPAALAARGNRVVVVAPMYERYGDAHDTGHHSTFHLNHGDQHVRYFARYKDDVTYLFVAHPALERGGGGRIYGGSPGNPYHDNDFRFALLSMAAIESLLAVPWEDLFFGGGDAGAERMKRAYFETAPVFVANDWHAALVPLFLAARYQANAEWTLKPRKACSDGAAASIARASCVTIVHNLFHLGIVAPDRYRSLGLPEENTEWFPALRWRWRDGGESMNFLKAGLATSSAAVLVSPSYANEVQTNELGCGMDKVLRSVGNFGSDVDLGFLNGMSGKLRGIVNGIDVDEWNPATDPHIPAHFDVGTSEKGVVERSDGSTVWDVARGKAACKAALQRELGLEVDPKAPLVGFIGRLDYQKGVDVLLDVVPHIVHNGGQVVMLGSGDPGLEHGMRMMEQNHRGRAVGWVGFSVPMSHKITAAADILAMPSRFEPCGLNQLYALRYGTLPVAHATGGLRDTVRGRVGWPFAPCEPGALRRAMDRAMETYKASEGNTRLDSRWRRKQERAMTSDLSWNVAAEKYEKLMGKIALDPPPALRRPAPELLEAAASAAVAEEEEGQWRQSEKRAERLRRRAAKAPCDDTRRLDNDLPAWMSMLPKFLQHPLM</sequence>
<comment type="pathway">
    <text evidence="2 8">Glycan biosynthesis; starch biosynthesis.</text>
</comment>
<feature type="domain" description="Starch synthase catalytic" evidence="11">
    <location>
        <begin position="170"/>
        <end position="449"/>
    </location>
</feature>
<proteinExistence type="inferred from homology"/>
<dbReference type="Gene3D" id="3.40.50.2000">
    <property type="entry name" value="Glycogen Phosphorylase B"/>
    <property type="match status" value="2"/>
</dbReference>
<dbReference type="GO" id="GO:0019252">
    <property type="term" value="P:starch biosynthetic process"/>
    <property type="evidence" value="ECO:0007669"/>
    <property type="project" value="UniProtKB-UniRule"/>
</dbReference>
<evidence type="ECO:0000256" key="2">
    <source>
        <dbReference type="ARBA" id="ARBA00004727"/>
    </source>
</evidence>
<dbReference type="EMBL" id="HBEV01000390">
    <property type="protein sequence ID" value="CAD8575641.1"/>
    <property type="molecule type" value="Transcribed_RNA"/>
</dbReference>
<dbReference type="PANTHER" id="PTHR45825:SF11">
    <property type="entry name" value="ALPHA AMYLASE DOMAIN-CONTAINING PROTEIN"/>
    <property type="match status" value="1"/>
</dbReference>
<dbReference type="GO" id="GO:0009507">
    <property type="term" value="C:chloroplast"/>
    <property type="evidence" value="ECO:0007669"/>
    <property type="project" value="UniProtKB-SubCell"/>
</dbReference>
<dbReference type="NCBIfam" id="TIGR02095">
    <property type="entry name" value="glgA"/>
    <property type="match status" value="1"/>
</dbReference>
<comment type="similarity">
    <text evidence="3 8">Belongs to the glycosyltransferase 1 family. Bacterial/plant glycogen synthase subfamily.</text>
</comment>
<dbReference type="GO" id="GO:0004373">
    <property type="term" value="F:alpha-1,4-glucan glucosyltransferase (UDP-glucose donor) activity"/>
    <property type="evidence" value="ECO:0007669"/>
    <property type="project" value="InterPro"/>
</dbReference>
<dbReference type="UniPathway" id="UPA00152"/>
<gene>
    <name evidence="12" type="ORF">MSP1404_LOCUS320</name>
</gene>
<dbReference type="GO" id="GO:0009501">
    <property type="term" value="C:amyloplast"/>
    <property type="evidence" value="ECO:0007669"/>
    <property type="project" value="UniProtKB-SubCell"/>
</dbReference>
<dbReference type="SUPFAM" id="SSF53756">
    <property type="entry name" value="UDP-Glycosyltransferase/glycogen phosphorylase"/>
    <property type="match status" value="1"/>
</dbReference>
<dbReference type="InterPro" id="IPR011835">
    <property type="entry name" value="GS/SS"/>
</dbReference>
<evidence type="ECO:0000259" key="10">
    <source>
        <dbReference type="Pfam" id="PF00534"/>
    </source>
</evidence>
<accession>A0A7S0KAX6</accession>